<evidence type="ECO:0000313" key="2">
    <source>
        <dbReference type="Proteomes" id="UP001301958"/>
    </source>
</evidence>
<dbReference type="Proteomes" id="UP001301958">
    <property type="component" value="Unassembled WGS sequence"/>
</dbReference>
<sequence>MVNKLYLIVYPENARKPVPTHWSLFLTSDQNIKQGTTYKALGTPFTGYQVDINPNHDLSLEIKKYLTVFIASLNGSGEQLATMANEVKAPGISENPLDPFAGRNCQSWAADFIGYMIEKGAVAAEARGNLAAAPKV</sequence>
<dbReference type="InterPro" id="IPR046670">
    <property type="entry name" value="DUF6540"/>
</dbReference>
<name>A0AAN7BGS8_9PEZI</name>
<reference evidence="1" key="2">
    <citation type="submission" date="2023-05" db="EMBL/GenBank/DDBJ databases">
        <authorList>
            <consortium name="Lawrence Berkeley National Laboratory"/>
            <person name="Steindorff A."/>
            <person name="Hensen N."/>
            <person name="Bonometti L."/>
            <person name="Westerberg I."/>
            <person name="Brannstrom I.O."/>
            <person name="Guillou S."/>
            <person name="Cros-Aarteil S."/>
            <person name="Calhoun S."/>
            <person name="Haridas S."/>
            <person name="Kuo A."/>
            <person name="Mondo S."/>
            <person name="Pangilinan J."/>
            <person name="Riley R."/>
            <person name="Labutti K."/>
            <person name="Andreopoulos B."/>
            <person name="Lipzen A."/>
            <person name="Chen C."/>
            <person name="Yanf M."/>
            <person name="Daum C."/>
            <person name="Ng V."/>
            <person name="Clum A."/>
            <person name="Ohm R."/>
            <person name="Martin F."/>
            <person name="Silar P."/>
            <person name="Natvig D."/>
            <person name="Lalanne C."/>
            <person name="Gautier V."/>
            <person name="Ament-Velasquez S.L."/>
            <person name="Kruys A."/>
            <person name="Hutchinson M.I."/>
            <person name="Powell A.J."/>
            <person name="Barry K."/>
            <person name="Miller A.N."/>
            <person name="Grigoriev I.V."/>
            <person name="Debuchy R."/>
            <person name="Gladieux P."/>
            <person name="Thoren M.H."/>
            <person name="Johannesson H."/>
        </authorList>
    </citation>
    <scope>NUCLEOTIDE SEQUENCE</scope>
    <source>
        <strain evidence="1">CBS 990.96</strain>
    </source>
</reference>
<dbReference type="AlphaFoldDB" id="A0AAN7BGS8"/>
<evidence type="ECO:0000313" key="1">
    <source>
        <dbReference type="EMBL" id="KAK4222880.1"/>
    </source>
</evidence>
<dbReference type="Pfam" id="PF20174">
    <property type="entry name" value="DUF6540"/>
    <property type="match status" value="1"/>
</dbReference>
<gene>
    <name evidence="1" type="ORF">QBC38DRAFT_518191</name>
</gene>
<dbReference type="EMBL" id="MU865450">
    <property type="protein sequence ID" value="KAK4222880.1"/>
    <property type="molecule type" value="Genomic_DNA"/>
</dbReference>
<keyword evidence="2" id="KW-1185">Reference proteome</keyword>
<organism evidence="1 2">
    <name type="scientific">Podospora fimiseda</name>
    <dbReference type="NCBI Taxonomy" id="252190"/>
    <lineage>
        <taxon>Eukaryota</taxon>
        <taxon>Fungi</taxon>
        <taxon>Dikarya</taxon>
        <taxon>Ascomycota</taxon>
        <taxon>Pezizomycotina</taxon>
        <taxon>Sordariomycetes</taxon>
        <taxon>Sordariomycetidae</taxon>
        <taxon>Sordariales</taxon>
        <taxon>Podosporaceae</taxon>
        <taxon>Podospora</taxon>
    </lineage>
</organism>
<reference evidence="1" key="1">
    <citation type="journal article" date="2023" name="Mol. Phylogenet. Evol.">
        <title>Genome-scale phylogeny and comparative genomics of the fungal order Sordariales.</title>
        <authorList>
            <person name="Hensen N."/>
            <person name="Bonometti L."/>
            <person name="Westerberg I."/>
            <person name="Brannstrom I.O."/>
            <person name="Guillou S."/>
            <person name="Cros-Aarteil S."/>
            <person name="Calhoun S."/>
            <person name="Haridas S."/>
            <person name="Kuo A."/>
            <person name="Mondo S."/>
            <person name="Pangilinan J."/>
            <person name="Riley R."/>
            <person name="LaButti K."/>
            <person name="Andreopoulos B."/>
            <person name="Lipzen A."/>
            <person name="Chen C."/>
            <person name="Yan M."/>
            <person name="Daum C."/>
            <person name="Ng V."/>
            <person name="Clum A."/>
            <person name="Steindorff A."/>
            <person name="Ohm R.A."/>
            <person name="Martin F."/>
            <person name="Silar P."/>
            <person name="Natvig D.O."/>
            <person name="Lalanne C."/>
            <person name="Gautier V."/>
            <person name="Ament-Velasquez S.L."/>
            <person name="Kruys A."/>
            <person name="Hutchinson M.I."/>
            <person name="Powell A.J."/>
            <person name="Barry K."/>
            <person name="Miller A.N."/>
            <person name="Grigoriev I.V."/>
            <person name="Debuchy R."/>
            <person name="Gladieux P."/>
            <person name="Hiltunen Thoren M."/>
            <person name="Johannesson H."/>
        </authorList>
    </citation>
    <scope>NUCLEOTIDE SEQUENCE</scope>
    <source>
        <strain evidence="1">CBS 990.96</strain>
    </source>
</reference>
<accession>A0AAN7BGS8</accession>
<protein>
    <submittedName>
        <fullName evidence="1">Uncharacterized protein</fullName>
    </submittedName>
</protein>
<comment type="caution">
    <text evidence="1">The sequence shown here is derived from an EMBL/GenBank/DDBJ whole genome shotgun (WGS) entry which is preliminary data.</text>
</comment>
<proteinExistence type="predicted"/>